<evidence type="ECO:0000256" key="9">
    <source>
        <dbReference type="RuleBase" id="RU368030"/>
    </source>
</evidence>
<evidence type="ECO:0000313" key="11">
    <source>
        <dbReference type="EMBL" id="ENO83717.1"/>
    </source>
</evidence>
<dbReference type="RefSeq" id="WP_004348219.1">
    <property type="nucleotide sequence ID" value="NZ_AMXE01000145.1"/>
</dbReference>
<gene>
    <name evidence="11" type="ORF">C666_18545</name>
</gene>
<sequence length="125" mass="13614">MKRHSAGFTLLETLVALSIIALALSAAMRAMGSTAAAAGSLREHTLATWVAENRFAEMRARQEWPAIGQRQGHSLMGGRRYPWTEKVSGTPNPLFRRVLIEVRDGDGDGGAPLVRMDGFAVRPLK</sequence>
<comment type="subunit">
    <text evidence="9">Type II secretion is composed of four main components: the outer membrane complex, the inner membrane complex, the cytoplasmic secretion ATPase and the periplasm-spanning pseudopilus.</text>
</comment>
<dbReference type="STRING" id="1123367.GCA_000621305_01403"/>
<dbReference type="NCBIfam" id="TIGR02532">
    <property type="entry name" value="IV_pilin_GFxxxE"/>
    <property type="match status" value="1"/>
</dbReference>
<evidence type="ECO:0000256" key="3">
    <source>
        <dbReference type="ARBA" id="ARBA00022475"/>
    </source>
</evidence>
<dbReference type="OrthoDB" id="5296572at2"/>
<dbReference type="Proteomes" id="UP000013232">
    <property type="component" value="Unassembled WGS sequence"/>
</dbReference>
<dbReference type="NCBIfam" id="TIGR01707">
    <property type="entry name" value="gspI"/>
    <property type="match status" value="1"/>
</dbReference>
<comment type="caution">
    <text evidence="11">The sequence shown here is derived from an EMBL/GenBank/DDBJ whole genome shotgun (WGS) entry which is preliminary data.</text>
</comment>
<dbReference type="Pfam" id="PF02501">
    <property type="entry name" value="T2SSI"/>
    <property type="match status" value="1"/>
</dbReference>
<evidence type="ECO:0000313" key="12">
    <source>
        <dbReference type="Proteomes" id="UP000013232"/>
    </source>
</evidence>
<evidence type="ECO:0000259" key="10">
    <source>
        <dbReference type="Pfam" id="PF02501"/>
    </source>
</evidence>
<keyword evidence="12" id="KW-1185">Reference proteome</keyword>
<dbReference type="GO" id="GO:0005886">
    <property type="term" value="C:plasma membrane"/>
    <property type="evidence" value="ECO:0007669"/>
    <property type="project" value="UniProtKB-SubCell"/>
</dbReference>
<evidence type="ECO:0000256" key="5">
    <source>
        <dbReference type="ARBA" id="ARBA00022519"/>
    </source>
</evidence>
<dbReference type="GO" id="GO:0015628">
    <property type="term" value="P:protein secretion by the type II secretion system"/>
    <property type="evidence" value="ECO:0007669"/>
    <property type="project" value="UniProtKB-UniRule"/>
</dbReference>
<comment type="similarity">
    <text evidence="2 9">Belongs to the GSP I family.</text>
</comment>
<dbReference type="InterPro" id="IPR012902">
    <property type="entry name" value="N_methyl_site"/>
</dbReference>
<dbReference type="Pfam" id="PF07963">
    <property type="entry name" value="N_methyl"/>
    <property type="match status" value="1"/>
</dbReference>
<evidence type="ECO:0000256" key="1">
    <source>
        <dbReference type="ARBA" id="ARBA00004377"/>
    </source>
</evidence>
<evidence type="ECO:0000256" key="4">
    <source>
        <dbReference type="ARBA" id="ARBA00022481"/>
    </source>
</evidence>
<evidence type="ECO:0000256" key="6">
    <source>
        <dbReference type="ARBA" id="ARBA00022692"/>
    </source>
</evidence>
<evidence type="ECO:0000256" key="8">
    <source>
        <dbReference type="ARBA" id="ARBA00023136"/>
    </source>
</evidence>
<feature type="domain" description="Type II secretion system protein GspI C-terminal" evidence="10">
    <location>
        <begin position="41"/>
        <end position="119"/>
    </location>
</feature>
<dbReference type="PANTHER" id="PTHR38779">
    <property type="entry name" value="TYPE II SECRETION SYSTEM PROTEIN I-RELATED"/>
    <property type="match status" value="1"/>
</dbReference>
<reference evidence="11 12" key="1">
    <citation type="submission" date="2012-09" db="EMBL/GenBank/DDBJ databases">
        <title>Draft Genome Sequences of 6 Strains from Genus Thauera.</title>
        <authorList>
            <person name="Liu B."/>
            <person name="Shapleigh J.P."/>
            <person name="Frostegard A.H."/>
        </authorList>
    </citation>
    <scope>NUCLEOTIDE SEQUENCE [LARGE SCALE GENOMIC DNA]</scope>
    <source>
        <strain evidence="12">47Lol / DSM 12138</strain>
    </source>
</reference>
<keyword evidence="5 9" id="KW-0997">Cell inner membrane</keyword>
<organism evidence="11 12">
    <name type="scientific">Thauera linaloolentis (strain DSM 12138 / JCM 21573 / CCUG 41526 / CIP 105981 / IAM 15112 / NBRC 102519 / 47Lol)</name>
    <dbReference type="NCBI Taxonomy" id="1123367"/>
    <lineage>
        <taxon>Bacteria</taxon>
        <taxon>Pseudomonadati</taxon>
        <taxon>Pseudomonadota</taxon>
        <taxon>Betaproteobacteria</taxon>
        <taxon>Rhodocyclales</taxon>
        <taxon>Zoogloeaceae</taxon>
        <taxon>Thauera</taxon>
    </lineage>
</organism>
<keyword evidence="7" id="KW-1133">Transmembrane helix</keyword>
<keyword evidence="8" id="KW-0472">Membrane</keyword>
<dbReference type="InterPro" id="IPR003413">
    <property type="entry name" value="T2SS_GspI_C"/>
</dbReference>
<proteinExistence type="inferred from homology"/>
<dbReference type="Gene3D" id="3.30.1300.30">
    <property type="entry name" value="GSPII I/J protein-like"/>
    <property type="match status" value="1"/>
</dbReference>
<dbReference type="eggNOG" id="COG4967">
    <property type="taxonomic scope" value="Bacteria"/>
</dbReference>
<comment type="function">
    <text evidence="9">Component of the type II secretion system required for the energy-dependent secretion of extracellular factors such as proteases and toxins from the periplasm.</text>
</comment>
<dbReference type="SUPFAM" id="SSF54523">
    <property type="entry name" value="Pili subunits"/>
    <property type="match status" value="1"/>
</dbReference>
<keyword evidence="4 9" id="KW-0488">Methylation</keyword>
<dbReference type="AlphaFoldDB" id="N6YMX3"/>
<protein>
    <recommendedName>
        <fullName evidence="9">Type II secretion system protein I</fullName>
        <shortName evidence="9">T2SS minor pseudopilin I</shortName>
    </recommendedName>
</protein>
<evidence type="ECO:0000256" key="2">
    <source>
        <dbReference type="ARBA" id="ARBA00008358"/>
    </source>
</evidence>
<keyword evidence="6" id="KW-0812">Transmembrane</keyword>
<dbReference type="PANTHER" id="PTHR38779:SF2">
    <property type="entry name" value="TYPE II SECRETION SYSTEM PROTEIN I-RELATED"/>
    <property type="match status" value="1"/>
</dbReference>
<dbReference type="InterPro" id="IPR045584">
    <property type="entry name" value="Pilin-like"/>
</dbReference>
<dbReference type="PROSITE" id="PS00409">
    <property type="entry name" value="PROKAR_NTER_METHYL"/>
    <property type="match status" value="1"/>
</dbReference>
<comment type="subcellular location">
    <subcellularLocation>
        <location evidence="1 9">Cell inner membrane</location>
        <topology evidence="1 9">Single-pass membrane protein</topology>
    </subcellularLocation>
</comment>
<comment type="PTM">
    <text evidence="9">Cleaved by prepilin peptidase.</text>
</comment>
<dbReference type="InterPro" id="IPR010052">
    <property type="entry name" value="T2SS_protein-GspI"/>
</dbReference>
<name>N6YMX3_THAL4</name>
<dbReference type="EMBL" id="AMXE01000145">
    <property type="protein sequence ID" value="ENO83717.1"/>
    <property type="molecule type" value="Genomic_DNA"/>
</dbReference>
<dbReference type="GO" id="GO:0015627">
    <property type="term" value="C:type II protein secretion system complex"/>
    <property type="evidence" value="ECO:0007669"/>
    <property type="project" value="UniProtKB-UniRule"/>
</dbReference>
<evidence type="ECO:0000256" key="7">
    <source>
        <dbReference type="ARBA" id="ARBA00022989"/>
    </source>
</evidence>
<accession>N6YMX3</accession>
<keyword evidence="3" id="KW-1003">Cell membrane</keyword>